<dbReference type="KEGG" id="tgb:HG536_0C05160"/>
<accession>A0A7G3ZFR1</accession>
<reference evidence="1 2" key="1">
    <citation type="submission" date="2020-06" db="EMBL/GenBank/DDBJ databases">
        <title>The yeast mating-type switching endonuclease HO is a domesticated member of an unorthodox homing genetic element family.</title>
        <authorList>
            <person name="Coughlan A.Y."/>
            <person name="Lombardi L."/>
            <person name="Braun-Galleani S."/>
            <person name="Martos A.R."/>
            <person name="Galeote V."/>
            <person name="Bigey F."/>
            <person name="Dequin S."/>
            <person name="Byrne K.P."/>
            <person name="Wolfe K.H."/>
        </authorList>
    </citation>
    <scope>NUCLEOTIDE SEQUENCE [LARGE SCALE GENOMIC DNA]</scope>
    <source>
        <strain evidence="1 2">CBS764</strain>
    </source>
</reference>
<evidence type="ECO:0008006" key="3">
    <source>
        <dbReference type="Google" id="ProtNLM"/>
    </source>
</evidence>
<protein>
    <recommendedName>
        <fullName evidence="3">PCI domain-containing protein</fullName>
    </recommendedName>
</protein>
<gene>
    <name evidence="1" type="ORF">HG536_0C05160</name>
</gene>
<dbReference type="OrthoDB" id="4033625at2759"/>
<organism evidence="1 2">
    <name type="scientific">Torulaspora globosa</name>
    <dbReference type="NCBI Taxonomy" id="48254"/>
    <lineage>
        <taxon>Eukaryota</taxon>
        <taxon>Fungi</taxon>
        <taxon>Dikarya</taxon>
        <taxon>Ascomycota</taxon>
        <taxon>Saccharomycotina</taxon>
        <taxon>Saccharomycetes</taxon>
        <taxon>Saccharomycetales</taxon>
        <taxon>Saccharomycetaceae</taxon>
        <taxon>Torulaspora</taxon>
    </lineage>
</organism>
<dbReference type="GeneID" id="59325483"/>
<dbReference type="EMBL" id="CP059248">
    <property type="protein sequence ID" value="QLL32347.1"/>
    <property type="molecule type" value="Genomic_DNA"/>
</dbReference>
<name>A0A7G3ZFR1_9SACH</name>
<dbReference type="RefSeq" id="XP_037139022.1">
    <property type="nucleotide sequence ID" value="XM_037283126.1"/>
</dbReference>
<evidence type="ECO:0000313" key="2">
    <source>
        <dbReference type="Proteomes" id="UP000515788"/>
    </source>
</evidence>
<keyword evidence="2" id="KW-1185">Reference proteome</keyword>
<proteinExistence type="predicted"/>
<sequence length="427" mass="49680">MLEQFEGPILIERANFLVKSERSSANDKRQCAVIAINYLVSLRYTKSPHWRDLLNASGLRNVETAEIIPVGTKKHLALCKAIAHEYAEAINILETMPNESNEYYRNLEIIAQLLLLSNNLKGLEELEYRLTDCHSENTIRDELEAMKRTQLLICGGYYLQGRFLDFCKSFFKFEKDDPDFWNILLATATNRFFTTEELLQMATISVVISTPFDNYGDFLSVENLTRFREECPLMEKSLKLLSNTCFGRFLDLWDSEIDRKCCKSLFLFRVWESARFTVRNKVYFFYLRISNKLKVSYLSRTLNIEETLVEQEVQQLLEDLHLNFEIDGDTIYYRSSPFLINVVQKLEENREVINRALESRILTTKQLKDSLQEAIIENNDNLRDNRSDTGPSATDRTAYRYVLDEEMDVDEINDISDAESASFLSGS</sequence>
<dbReference type="Proteomes" id="UP000515788">
    <property type="component" value="Chromosome 3"/>
</dbReference>
<dbReference type="AlphaFoldDB" id="A0A7G3ZFR1"/>
<evidence type="ECO:0000313" key="1">
    <source>
        <dbReference type="EMBL" id="QLL32347.1"/>
    </source>
</evidence>